<dbReference type="RefSeq" id="WP_343797116.1">
    <property type="nucleotide sequence ID" value="NZ_BAAAGF010000002.1"/>
</dbReference>
<keyword evidence="10" id="KW-0645">Protease</keyword>
<evidence type="ECO:0000256" key="6">
    <source>
        <dbReference type="ARBA" id="ARBA00023136"/>
    </source>
</evidence>
<dbReference type="Pfam" id="PF01694">
    <property type="entry name" value="Rhomboid"/>
    <property type="match status" value="1"/>
</dbReference>
<proteinExistence type="inferred from homology"/>
<keyword evidence="3 7" id="KW-0812">Transmembrane</keyword>
<keyword evidence="5 7" id="KW-1133">Transmembrane helix</keyword>
<feature type="transmembrane region" description="Helical" evidence="7">
    <location>
        <begin position="165"/>
        <end position="183"/>
    </location>
</feature>
<comment type="caution">
    <text evidence="10">The sequence shown here is derived from an EMBL/GenBank/DDBJ whole genome shotgun (WGS) entry which is preliminary data.</text>
</comment>
<feature type="transmembrane region" description="Helical" evidence="7">
    <location>
        <begin position="134"/>
        <end position="153"/>
    </location>
</feature>
<dbReference type="PANTHER" id="PTHR43731:SF14">
    <property type="entry name" value="PRESENILIN-ASSOCIATED RHOMBOID-LIKE PROTEIN, MITOCHONDRIAL"/>
    <property type="match status" value="1"/>
</dbReference>
<evidence type="ECO:0000256" key="4">
    <source>
        <dbReference type="ARBA" id="ARBA00022801"/>
    </source>
</evidence>
<protein>
    <submittedName>
        <fullName evidence="10">Rhomboid family intramembrane serine protease</fullName>
    </submittedName>
</protein>
<dbReference type="EMBL" id="BAAAGF010000002">
    <property type="protein sequence ID" value="GAA0742685.1"/>
    <property type="molecule type" value="Genomic_DNA"/>
</dbReference>
<keyword evidence="4" id="KW-0378">Hydrolase</keyword>
<dbReference type="Proteomes" id="UP001500736">
    <property type="component" value="Unassembled WGS sequence"/>
</dbReference>
<dbReference type="InterPro" id="IPR050925">
    <property type="entry name" value="Rhomboid_protease_S54"/>
</dbReference>
<accession>A0ABN1JM86</accession>
<dbReference type="GO" id="GO:0006508">
    <property type="term" value="P:proteolysis"/>
    <property type="evidence" value="ECO:0007669"/>
    <property type="project" value="UniProtKB-KW"/>
</dbReference>
<evidence type="ECO:0000256" key="2">
    <source>
        <dbReference type="ARBA" id="ARBA00009045"/>
    </source>
</evidence>
<evidence type="ECO:0000256" key="7">
    <source>
        <dbReference type="SAM" id="Phobius"/>
    </source>
</evidence>
<dbReference type="InterPro" id="IPR022764">
    <property type="entry name" value="Peptidase_S54_rhomboid_dom"/>
</dbReference>
<evidence type="ECO:0000256" key="5">
    <source>
        <dbReference type="ARBA" id="ARBA00022989"/>
    </source>
</evidence>
<reference evidence="10 11" key="1">
    <citation type="journal article" date="2019" name="Int. J. Syst. Evol. Microbiol.">
        <title>The Global Catalogue of Microorganisms (GCM) 10K type strain sequencing project: providing services to taxonomists for standard genome sequencing and annotation.</title>
        <authorList>
            <consortium name="The Broad Institute Genomics Platform"/>
            <consortium name="The Broad Institute Genome Sequencing Center for Infectious Disease"/>
            <person name="Wu L."/>
            <person name="Ma J."/>
        </authorList>
    </citation>
    <scope>NUCLEOTIDE SEQUENCE [LARGE SCALE GENOMIC DNA]</scope>
    <source>
        <strain evidence="10 11">JCM 15976</strain>
    </source>
</reference>
<keyword evidence="11" id="KW-1185">Reference proteome</keyword>
<evidence type="ECO:0000256" key="3">
    <source>
        <dbReference type="ARBA" id="ARBA00022692"/>
    </source>
</evidence>
<evidence type="ECO:0000259" key="9">
    <source>
        <dbReference type="Pfam" id="PF20216"/>
    </source>
</evidence>
<dbReference type="Pfam" id="PF20216">
    <property type="entry name" value="DUF6576"/>
    <property type="match status" value="1"/>
</dbReference>
<feature type="transmembrane region" description="Helical" evidence="7">
    <location>
        <begin position="99"/>
        <end position="122"/>
    </location>
</feature>
<dbReference type="Gene3D" id="1.20.1540.10">
    <property type="entry name" value="Rhomboid-like"/>
    <property type="match status" value="1"/>
</dbReference>
<dbReference type="PANTHER" id="PTHR43731">
    <property type="entry name" value="RHOMBOID PROTEASE"/>
    <property type="match status" value="1"/>
</dbReference>
<evidence type="ECO:0000313" key="11">
    <source>
        <dbReference type="Proteomes" id="UP001500736"/>
    </source>
</evidence>
<comment type="subcellular location">
    <subcellularLocation>
        <location evidence="1">Membrane</location>
        <topology evidence="1">Multi-pass membrane protein</topology>
    </subcellularLocation>
</comment>
<feature type="transmembrane region" description="Helical" evidence="7">
    <location>
        <begin position="64"/>
        <end position="87"/>
    </location>
</feature>
<dbReference type="InterPro" id="IPR046483">
    <property type="entry name" value="DUF6576"/>
</dbReference>
<comment type="similarity">
    <text evidence="2">Belongs to the peptidase S54 family.</text>
</comment>
<feature type="domain" description="DUF6576" evidence="9">
    <location>
        <begin position="255"/>
        <end position="283"/>
    </location>
</feature>
<name>A0ABN1JM86_9FLAO</name>
<feature type="domain" description="Peptidase S54 rhomboid" evidence="8">
    <location>
        <begin position="60"/>
        <end position="202"/>
    </location>
</feature>
<keyword evidence="6 7" id="KW-0472">Membrane</keyword>
<gene>
    <name evidence="10" type="ORF">GCM10009431_14980</name>
</gene>
<dbReference type="SUPFAM" id="SSF144091">
    <property type="entry name" value="Rhomboid-like"/>
    <property type="match status" value="1"/>
</dbReference>
<organism evidence="10 11">
    <name type="scientific">Gaetbulibacter jejuensis</name>
    <dbReference type="NCBI Taxonomy" id="584607"/>
    <lineage>
        <taxon>Bacteria</taxon>
        <taxon>Pseudomonadati</taxon>
        <taxon>Bacteroidota</taxon>
        <taxon>Flavobacteriia</taxon>
        <taxon>Flavobacteriales</taxon>
        <taxon>Flavobacteriaceae</taxon>
        <taxon>Gaetbulibacter</taxon>
    </lineage>
</organism>
<evidence type="ECO:0000313" key="10">
    <source>
        <dbReference type="EMBL" id="GAA0742685.1"/>
    </source>
</evidence>
<evidence type="ECO:0000259" key="8">
    <source>
        <dbReference type="Pfam" id="PF01694"/>
    </source>
</evidence>
<dbReference type="InterPro" id="IPR035952">
    <property type="entry name" value="Rhomboid-like_sf"/>
</dbReference>
<feature type="transmembrane region" description="Helical" evidence="7">
    <location>
        <begin position="21"/>
        <end position="38"/>
    </location>
</feature>
<evidence type="ECO:0000256" key="1">
    <source>
        <dbReference type="ARBA" id="ARBA00004141"/>
    </source>
</evidence>
<dbReference type="GO" id="GO:0008233">
    <property type="term" value="F:peptidase activity"/>
    <property type="evidence" value="ECO:0007669"/>
    <property type="project" value="UniProtKB-KW"/>
</dbReference>
<sequence length="289" mass="32703">MTTLTQDIQDKLKRLNAFEKIIGVNVVIYIIGFILTKVKNTTNVLHWFELPVSLNDFIYQPWSIFTYGFVHYGFWHIALNMLILYFISNMLVNLFSVKLSLNIYFLGILFGGLAFVLVHTLFSGSLVNYTLPLVGASAGVRALIIFLSAYMPNKEARLVTINIKLWYIGVAMVVIDILGLFTINQGGYVAHLGGSLLGYLYAQQLTKGNDIGKGFERIMDSVASMFKRKSPLKTVHKSKKKPFAGHNKDDFNEFTKQKRIDLILDKISKSGYESLTKEEKAFLFKSGKD</sequence>